<feature type="transmembrane region" description="Helical" evidence="1">
    <location>
        <begin position="55"/>
        <end position="73"/>
    </location>
</feature>
<proteinExistence type="predicted"/>
<accession>A0A975TUL8</accession>
<keyword evidence="3" id="KW-1185">Reference proteome</keyword>
<protein>
    <submittedName>
        <fullName evidence="2">Uncharacterized protein</fullName>
    </submittedName>
</protein>
<dbReference type="AlphaFoldDB" id="A0A975TUL8"/>
<keyword evidence="1" id="KW-0472">Membrane</keyword>
<sequence>MVGYIRTPLNNGRCYRCDHENGPTYGEIRCANCNAVVYTDPIERRLFSKTFLNRLDLKVLVVSVVIGLVLYSFA</sequence>
<evidence type="ECO:0000313" key="2">
    <source>
        <dbReference type="EMBL" id="QXL87807.1"/>
    </source>
</evidence>
<evidence type="ECO:0000313" key="3">
    <source>
        <dbReference type="Proteomes" id="UP000693972"/>
    </source>
</evidence>
<reference evidence="2 3" key="1">
    <citation type="submission" date="2021-07" db="EMBL/GenBank/DDBJ databases">
        <title>Karlodiniumbacter phycospheric gen. nov., sp. nov., a phycosphere bacterium isolated from karlodinium veneficum.</title>
        <authorList>
            <person name="Peng Y."/>
            <person name="Jiang L."/>
            <person name="Lee J."/>
        </authorList>
    </citation>
    <scope>NUCLEOTIDE SEQUENCE</scope>
    <source>
        <strain evidence="2 3">N5</strain>
    </source>
</reference>
<dbReference type="Proteomes" id="UP000693972">
    <property type="component" value="Unassembled WGS sequence"/>
</dbReference>
<keyword evidence="1" id="KW-0812">Transmembrane</keyword>
<organism evidence="2">
    <name type="scientific">Gymnodinialimonas phycosphaerae</name>
    <dbReference type="NCBI Taxonomy" id="2841589"/>
    <lineage>
        <taxon>Bacteria</taxon>
        <taxon>Pseudomonadati</taxon>
        <taxon>Pseudomonadota</taxon>
        <taxon>Alphaproteobacteria</taxon>
        <taxon>Rhodobacterales</taxon>
        <taxon>Paracoccaceae</taxon>
        <taxon>Gymnodinialimonas</taxon>
    </lineage>
</organism>
<keyword evidence="1" id="KW-1133">Transmembrane helix</keyword>
<dbReference type="RefSeq" id="WP_257894658.1">
    <property type="nucleotide sequence ID" value="NZ_JAIMBW010000001.1"/>
</dbReference>
<evidence type="ECO:0000256" key="1">
    <source>
        <dbReference type="SAM" id="Phobius"/>
    </source>
</evidence>
<name>A0A975TUL8_9RHOB</name>
<dbReference type="EMBL" id="CP078073">
    <property type="protein sequence ID" value="QXL87807.1"/>
    <property type="molecule type" value="Genomic_DNA"/>
</dbReference>
<gene>
    <name evidence="2" type="ORF">KUL25_20785</name>
</gene>
<dbReference type="EMBL" id="JAIMBW010000001">
    <property type="protein sequence ID" value="MBY4895206.1"/>
    <property type="molecule type" value="Genomic_DNA"/>
</dbReference>